<proteinExistence type="predicted"/>
<gene>
    <name evidence="1" type="ORF">N7496_010746</name>
</gene>
<dbReference type="AlphaFoldDB" id="A0A9W9RIT5"/>
<reference evidence="1" key="2">
    <citation type="journal article" date="2023" name="IMA Fungus">
        <title>Comparative genomic study of the Penicillium genus elucidates a diverse pangenome and 15 lateral gene transfer events.</title>
        <authorList>
            <person name="Petersen C."/>
            <person name="Sorensen T."/>
            <person name="Nielsen M.R."/>
            <person name="Sondergaard T.E."/>
            <person name="Sorensen J.L."/>
            <person name="Fitzpatrick D.A."/>
            <person name="Frisvad J.C."/>
            <person name="Nielsen K.L."/>
        </authorList>
    </citation>
    <scope>NUCLEOTIDE SEQUENCE</scope>
    <source>
        <strain evidence="1">IBT 29864</strain>
    </source>
</reference>
<evidence type="ECO:0000313" key="1">
    <source>
        <dbReference type="EMBL" id="KAJ5358333.1"/>
    </source>
</evidence>
<organism evidence="1 2">
    <name type="scientific">Penicillium cataractarum</name>
    <dbReference type="NCBI Taxonomy" id="2100454"/>
    <lineage>
        <taxon>Eukaryota</taxon>
        <taxon>Fungi</taxon>
        <taxon>Dikarya</taxon>
        <taxon>Ascomycota</taxon>
        <taxon>Pezizomycotina</taxon>
        <taxon>Eurotiomycetes</taxon>
        <taxon>Eurotiomycetidae</taxon>
        <taxon>Eurotiales</taxon>
        <taxon>Aspergillaceae</taxon>
        <taxon>Penicillium</taxon>
    </lineage>
</organism>
<evidence type="ECO:0000313" key="2">
    <source>
        <dbReference type="Proteomes" id="UP001147782"/>
    </source>
</evidence>
<dbReference type="Proteomes" id="UP001147782">
    <property type="component" value="Unassembled WGS sequence"/>
</dbReference>
<dbReference type="EMBL" id="JAPZBS010000009">
    <property type="protein sequence ID" value="KAJ5358333.1"/>
    <property type="molecule type" value="Genomic_DNA"/>
</dbReference>
<accession>A0A9W9RIT5</accession>
<dbReference type="GeneID" id="81442838"/>
<sequence length="73" mass="8142">MDAVNLEINDGPGSDIESVSMDMSELFTLSRHILIRDDESHRVVFNLKRADMGVPLQNYSVFATEELSNNSLG</sequence>
<keyword evidence="2" id="KW-1185">Reference proteome</keyword>
<reference evidence="1" key="1">
    <citation type="submission" date="2022-11" db="EMBL/GenBank/DDBJ databases">
        <authorList>
            <person name="Petersen C."/>
        </authorList>
    </citation>
    <scope>NUCLEOTIDE SEQUENCE</scope>
    <source>
        <strain evidence="1">IBT 29864</strain>
    </source>
</reference>
<protein>
    <submittedName>
        <fullName evidence="1">Uncharacterized protein</fullName>
    </submittedName>
</protein>
<dbReference type="RefSeq" id="XP_056549619.1">
    <property type="nucleotide sequence ID" value="XM_056703659.1"/>
</dbReference>
<name>A0A9W9RIT5_9EURO</name>
<comment type="caution">
    <text evidence="1">The sequence shown here is derived from an EMBL/GenBank/DDBJ whole genome shotgun (WGS) entry which is preliminary data.</text>
</comment>